<evidence type="ECO:0000256" key="1">
    <source>
        <dbReference type="ARBA" id="ARBA00023125"/>
    </source>
</evidence>
<dbReference type="InterPro" id="IPR008422">
    <property type="entry name" value="KN_HD"/>
</dbReference>
<evidence type="ECO:0000313" key="7">
    <source>
        <dbReference type="EMBL" id="RJE25489.1"/>
    </source>
</evidence>
<dbReference type="InterPro" id="IPR001356">
    <property type="entry name" value="HD"/>
</dbReference>
<keyword evidence="8" id="KW-1185">Reference proteome</keyword>
<dbReference type="OrthoDB" id="10056939at2759"/>
<dbReference type="SUPFAM" id="SSF46689">
    <property type="entry name" value="Homeodomain-like"/>
    <property type="match status" value="1"/>
</dbReference>
<protein>
    <submittedName>
        <fullName evidence="7">Transcription factor</fullName>
    </submittedName>
</protein>
<evidence type="ECO:0000256" key="4">
    <source>
        <dbReference type="PROSITE-ProRule" id="PRU00108"/>
    </source>
</evidence>
<dbReference type="GO" id="GO:0005634">
    <property type="term" value="C:nucleus"/>
    <property type="evidence" value="ECO:0007669"/>
    <property type="project" value="UniProtKB-SubCell"/>
</dbReference>
<comment type="caution">
    <text evidence="7">The sequence shown here is derived from an EMBL/GenBank/DDBJ whole genome shotgun (WGS) entry which is preliminary data.</text>
</comment>
<feature type="compositionally biased region" description="Basic and acidic residues" evidence="5">
    <location>
        <begin position="44"/>
        <end position="58"/>
    </location>
</feature>
<evidence type="ECO:0000256" key="2">
    <source>
        <dbReference type="ARBA" id="ARBA00023155"/>
    </source>
</evidence>
<dbReference type="InterPro" id="IPR050224">
    <property type="entry name" value="TALE_homeobox"/>
</dbReference>
<dbReference type="Gene3D" id="1.10.10.60">
    <property type="entry name" value="Homeodomain-like"/>
    <property type="match status" value="1"/>
</dbReference>
<reference evidence="8" key="1">
    <citation type="submission" date="2017-02" db="EMBL/GenBank/DDBJ databases">
        <authorList>
            <person name="Tafer H."/>
            <person name="Lopandic K."/>
        </authorList>
    </citation>
    <scope>NUCLEOTIDE SEQUENCE [LARGE SCALE GENOMIC DNA]</scope>
    <source>
        <strain evidence="8">CBS 366.77</strain>
    </source>
</reference>
<feature type="compositionally biased region" description="Polar residues" evidence="5">
    <location>
        <begin position="294"/>
        <end position="308"/>
    </location>
</feature>
<accession>A0A3A2ZQQ6</accession>
<sequence>MALSYASGLPADHTQTLPSFRELLPPHLHDEIEATSYFSSPHYQSRERPVSVSSDRELAFSPRSYPGGASYESSSKTTLGETAGNYSITPARTSGSSSRAIGAYGSSQARYGGNVSPTAAGSAPQYTPRGPSPILPSIRDLQSIPERGLNTSSHPFPETRNASRPEQFPAQDLGGHYSTVGGKPFMHNQPPYTYPTVAYQGDSEAPSHMMPHGQQSNFGMVGDPIDPKSKRRRGNLPKPVTDILRAWFHEHLDHPYPSEEDKQMFMTRTGLSISQISNWFINARRRQLPALRNQMRSGGSEADTQPHSPLSEEEQGLE</sequence>
<dbReference type="Pfam" id="PF05920">
    <property type="entry name" value="Homeobox_KN"/>
    <property type="match status" value="1"/>
</dbReference>
<gene>
    <name evidence="7" type="ORF">PHISCL_02172</name>
</gene>
<proteinExistence type="predicted"/>
<keyword evidence="2 4" id="KW-0371">Homeobox</keyword>
<keyword evidence="1 4" id="KW-0238">DNA-binding</keyword>
<organism evidence="7 8">
    <name type="scientific">Aspergillus sclerotialis</name>
    <dbReference type="NCBI Taxonomy" id="2070753"/>
    <lineage>
        <taxon>Eukaryota</taxon>
        <taxon>Fungi</taxon>
        <taxon>Dikarya</taxon>
        <taxon>Ascomycota</taxon>
        <taxon>Pezizomycotina</taxon>
        <taxon>Eurotiomycetes</taxon>
        <taxon>Eurotiomycetidae</taxon>
        <taxon>Eurotiales</taxon>
        <taxon>Aspergillaceae</taxon>
        <taxon>Aspergillus</taxon>
        <taxon>Aspergillus subgen. Polypaecilum</taxon>
    </lineage>
</organism>
<evidence type="ECO:0000259" key="6">
    <source>
        <dbReference type="PROSITE" id="PS50071"/>
    </source>
</evidence>
<dbReference type="AlphaFoldDB" id="A0A3A2ZQQ6"/>
<evidence type="ECO:0000256" key="3">
    <source>
        <dbReference type="ARBA" id="ARBA00023242"/>
    </source>
</evidence>
<feature type="region of interest" description="Disordered" evidence="5">
    <location>
        <begin position="39"/>
        <end position="135"/>
    </location>
</feature>
<dbReference type="SMART" id="SM00389">
    <property type="entry name" value="HOX"/>
    <property type="match status" value="1"/>
</dbReference>
<dbReference type="PANTHER" id="PTHR11850">
    <property type="entry name" value="HOMEOBOX PROTEIN TRANSCRIPTION FACTORS"/>
    <property type="match status" value="1"/>
</dbReference>
<name>A0A3A2ZQQ6_9EURO</name>
<dbReference type="CDD" id="cd00086">
    <property type="entry name" value="homeodomain"/>
    <property type="match status" value="1"/>
</dbReference>
<dbReference type="GO" id="GO:0006355">
    <property type="term" value="P:regulation of DNA-templated transcription"/>
    <property type="evidence" value="ECO:0007669"/>
    <property type="project" value="InterPro"/>
</dbReference>
<feature type="region of interest" description="Disordered" evidence="5">
    <location>
        <begin position="292"/>
        <end position="318"/>
    </location>
</feature>
<feature type="DNA-binding region" description="Homeobox" evidence="4">
    <location>
        <begin position="229"/>
        <end position="291"/>
    </location>
</feature>
<comment type="subcellular location">
    <subcellularLocation>
        <location evidence="4">Nucleus</location>
    </subcellularLocation>
</comment>
<evidence type="ECO:0000313" key="8">
    <source>
        <dbReference type="Proteomes" id="UP000266188"/>
    </source>
</evidence>
<feature type="domain" description="Homeobox" evidence="6">
    <location>
        <begin position="227"/>
        <end position="290"/>
    </location>
</feature>
<dbReference type="EMBL" id="MVGC01000046">
    <property type="protein sequence ID" value="RJE25489.1"/>
    <property type="molecule type" value="Genomic_DNA"/>
</dbReference>
<dbReference type="PROSITE" id="PS50071">
    <property type="entry name" value="HOMEOBOX_2"/>
    <property type="match status" value="1"/>
</dbReference>
<keyword evidence="3 4" id="KW-0539">Nucleus</keyword>
<dbReference type="InterPro" id="IPR009057">
    <property type="entry name" value="Homeodomain-like_sf"/>
</dbReference>
<evidence type="ECO:0000256" key="5">
    <source>
        <dbReference type="SAM" id="MobiDB-lite"/>
    </source>
</evidence>
<feature type="compositionally biased region" description="Polar residues" evidence="5">
    <location>
        <begin position="71"/>
        <end position="119"/>
    </location>
</feature>
<dbReference type="STRING" id="2070753.A0A3A2ZQQ6"/>
<dbReference type="Proteomes" id="UP000266188">
    <property type="component" value="Unassembled WGS sequence"/>
</dbReference>
<dbReference type="GO" id="GO:0003677">
    <property type="term" value="F:DNA binding"/>
    <property type="evidence" value="ECO:0007669"/>
    <property type="project" value="UniProtKB-UniRule"/>
</dbReference>